<comment type="function">
    <text evidence="1">Component of the 26S proteasome, a multiprotein complex involved in the ATP-dependent degradation of ubiquitinated proteins. This complex plays a key role in the maintenance of protein homeostasis by removing misfolded or damaged proteins, which could impair cellular functions, and by removing proteins whose functions are no longer required. Therefore, the proteasome participates in numerous cellular processes, including cell cycle progression, apoptosis, or DNA damage repair.</text>
</comment>
<dbReference type="InterPro" id="IPR016024">
    <property type="entry name" value="ARM-type_fold"/>
</dbReference>
<evidence type="ECO:0000313" key="7">
    <source>
        <dbReference type="Proteomes" id="UP001642483"/>
    </source>
</evidence>
<keyword evidence="2" id="KW-0677">Repeat</keyword>
<comment type="caution">
    <text evidence="6">The sequence shown here is derived from an EMBL/GenBank/DDBJ whole genome shotgun (WGS) entry which is preliminary data.</text>
</comment>
<dbReference type="Pfam" id="PF18004">
    <property type="entry name" value="RPN2_C"/>
    <property type="match status" value="1"/>
</dbReference>
<accession>A0ABP0H2F7</accession>
<evidence type="ECO:0000259" key="5">
    <source>
        <dbReference type="Pfam" id="PF18004"/>
    </source>
</evidence>
<feature type="compositionally biased region" description="Basic and acidic residues" evidence="4">
    <location>
        <begin position="325"/>
        <end position="343"/>
    </location>
</feature>
<keyword evidence="3" id="KW-0647">Proteasome</keyword>
<feature type="region of interest" description="Disordered" evidence="4">
    <location>
        <begin position="263"/>
        <end position="351"/>
    </location>
</feature>
<proteinExistence type="predicted"/>
<organism evidence="6 7">
    <name type="scientific">Clavelina lepadiformis</name>
    <name type="common">Light-bulb sea squirt</name>
    <name type="synonym">Ascidia lepadiformis</name>
    <dbReference type="NCBI Taxonomy" id="159417"/>
    <lineage>
        <taxon>Eukaryota</taxon>
        <taxon>Metazoa</taxon>
        <taxon>Chordata</taxon>
        <taxon>Tunicata</taxon>
        <taxon>Ascidiacea</taxon>
        <taxon>Aplousobranchia</taxon>
        <taxon>Clavelinidae</taxon>
        <taxon>Clavelina</taxon>
    </lineage>
</organism>
<gene>
    <name evidence="6" type="ORF">CVLEPA_LOCUS31646</name>
</gene>
<reference evidence="6 7" key="1">
    <citation type="submission" date="2024-02" db="EMBL/GenBank/DDBJ databases">
        <authorList>
            <person name="Daric V."/>
            <person name="Darras S."/>
        </authorList>
    </citation>
    <scope>NUCLEOTIDE SEQUENCE [LARGE SCALE GENOMIC DNA]</scope>
</reference>
<name>A0ABP0H2F7_CLALP</name>
<sequence>MKEENEDIKMPLTPKNWVRVGVVAQFPPPPLNTLIFATHHHFCVFVGLVLCRTPEQCPSVVSLLSESYNPHVRYGSAMALGISCAGTGNKDALGLLEPLTSDSVNYVRQGALIASAMITIQHTEASCPKVKTFKEIYRKVVNDKHDDVMAKFGAILAQGIIDAGGRNVTLSLQSRTGHVNMSSVVGMLVFCQFWFWFPLSHFLSLTFTPSAIIGLNADLKMPKVEFRSNAKPSVYAYPALLEEKKGREAEKVETAVLSTTAKAKAKEIKKEKRKASTSTSASRPSTVEEKMEVDENEKKVEAKKSASKPEAMETNQIVQPSTSSDTKKSEAKDKEAAKDKEEPPFEMVKNPCRAIQPQLKVVSMPEDSRYAPLKPLSTGGIILLKDKNSSEPEDLLEPVLASGPKKEESDELDEPEPPEPFEYVE</sequence>
<evidence type="ECO:0000256" key="4">
    <source>
        <dbReference type="SAM" id="MobiDB-lite"/>
    </source>
</evidence>
<keyword evidence="7" id="KW-1185">Reference proteome</keyword>
<evidence type="ECO:0000256" key="2">
    <source>
        <dbReference type="ARBA" id="ARBA00022737"/>
    </source>
</evidence>
<evidence type="ECO:0000256" key="3">
    <source>
        <dbReference type="ARBA" id="ARBA00022942"/>
    </source>
</evidence>
<dbReference type="PANTHER" id="PTHR10943">
    <property type="entry name" value="26S PROTEASOME NON-ATPASE REGULATORY SUBUNIT"/>
    <property type="match status" value="1"/>
</dbReference>
<dbReference type="InterPro" id="IPR002015">
    <property type="entry name" value="Proteasome/cyclosome_rpt"/>
</dbReference>
<evidence type="ECO:0000256" key="1">
    <source>
        <dbReference type="ARBA" id="ARBA00002362"/>
    </source>
</evidence>
<dbReference type="PANTHER" id="PTHR10943:SF2">
    <property type="entry name" value="26S PROTEASOME NON-ATPASE REGULATORY SUBUNIT 1"/>
    <property type="match status" value="1"/>
</dbReference>
<feature type="domain" description="26S proteasome regulatory subunit RPN2 C-terminal" evidence="5">
    <location>
        <begin position="211"/>
        <end position="395"/>
    </location>
</feature>
<dbReference type="InterPro" id="IPR040623">
    <property type="entry name" value="RPN2_C"/>
</dbReference>
<dbReference type="InterPro" id="IPR011989">
    <property type="entry name" value="ARM-like"/>
</dbReference>
<dbReference type="SUPFAM" id="SSF48371">
    <property type="entry name" value="ARM repeat"/>
    <property type="match status" value="1"/>
</dbReference>
<evidence type="ECO:0000313" key="6">
    <source>
        <dbReference type="EMBL" id="CAK8698180.1"/>
    </source>
</evidence>
<dbReference type="Proteomes" id="UP001642483">
    <property type="component" value="Unassembled WGS sequence"/>
</dbReference>
<protein>
    <recommendedName>
        <fullName evidence="5">26S proteasome regulatory subunit RPN2 C-terminal domain-containing protein</fullName>
    </recommendedName>
</protein>
<dbReference type="EMBL" id="CAWYQH010000174">
    <property type="protein sequence ID" value="CAK8698180.1"/>
    <property type="molecule type" value="Genomic_DNA"/>
</dbReference>
<feature type="region of interest" description="Disordered" evidence="4">
    <location>
        <begin position="384"/>
        <end position="425"/>
    </location>
</feature>
<dbReference type="Gene3D" id="1.25.10.10">
    <property type="entry name" value="Leucine-rich Repeat Variant"/>
    <property type="match status" value="1"/>
</dbReference>
<dbReference type="Pfam" id="PF01851">
    <property type="entry name" value="PC_rep"/>
    <property type="match status" value="1"/>
</dbReference>
<feature type="compositionally biased region" description="Acidic residues" evidence="4">
    <location>
        <begin position="409"/>
        <end position="425"/>
    </location>
</feature>